<keyword evidence="5 9" id="KW-0479">Metal-binding</keyword>
<evidence type="ECO:0000256" key="4">
    <source>
        <dbReference type="ARBA" id="ARBA00022692"/>
    </source>
</evidence>
<evidence type="ECO:0000256" key="9">
    <source>
        <dbReference type="PROSITE-ProRule" id="PRU00433"/>
    </source>
</evidence>
<comment type="subcellular location">
    <subcellularLocation>
        <location evidence="1">Membrane</location>
        <topology evidence="1">Multi-pass membrane protein</topology>
    </subcellularLocation>
</comment>
<evidence type="ECO:0000256" key="7">
    <source>
        <dbReference type="ARBA" id="ARBA00023004"/>
    </source>
</evidence>
<dbReference type="GO" id="GO:0009055">
    <property type="term" value="F:electron transfer activity"/>
    <property type="evidence" value="ECO:0007669"/>
    <property type="project" value="InterPro"/>
</dbReference>
<dbReference type="Proteomes" id="UP000503096">
    <property type="component" value="Chromosome"/>
</dbReference>
<feature type="transmembrane region" description="Helical" evidence="10">
    <location>
        <begin position="378"/>
        <end position="402"/>
    </location>
</feature>
<keyword evidence="8 10" id="KW-0472">Membrane</keyword>
<evidence type="ECO:0000313" key="14">
    <source>
        <dbReference type="Proteomes" id="UP000503096"/>
    </source>
</evidence>
<evidence type="ECO:0000313" key="13">
    <source>
        <dbReference type="EMBL" id="QJR15156.1"/>
    </source>
</evidence>
<feature type="transmembrane region" description="Helical" evidence="10">
    <location>
        <begin position="600"/>
        <end position="621"/>
    </location>
</feature>
<dbReference type="InterPro" id="IPR009056">
    <property type="entry name" value="Cyt_c-like_dom"/>
</dbReference>
<proteinExistence type="inferred from homology"/>
<feature type="transmembrane region" description="Helical" evidence="10">
    <location>
        <begin position="557"/>
        <end position="580"/>
    </location>
</feature>
<feature type="signal peptide" evidence="11">
    <location>
        <begin position="1"/>
        <end position="21"/>
    </location>
</feature>
<dbReference type="InParanoid" id="A0A6M4H698"/>
<keyword evidence="7 9" id="KW-0408">Iron</keyword>
<comment type="similarity">
    <text evidence="2">Belongs to the oxidase-dependent Fe transporter (OFeT) (TC 9.A.10.1) family.</text>
</comment>
<dbReference type="EMBL" id="CP053073">
    <property type="protein sequence ID" value="QJR15156.1"/>
    <property type="molecule type" value="Genomic_DNA"/>
</dbReference>
<dbReference type="Pfam" id="PF03239">
    <property type="entry name" value="FTR1"/>
    <property type="match status" value="2"/>
</dbReference>
<evidence type="ECO:0000256" key="1">
    <source>
        <dbReference type="ARBA" id="ARBA00004141"/>
    </source>
</evidence>
<dbReference type="PANTHER" id="PTHR31632">
    <property type="entry name" value="IRON TRANSPORTER FTH1"/>
    <property type="match status" value="1"/>
</dbReference>
<reference evidence="13 14" key="1">
    <citation type="submission" date="2020-04" db="EMBL/GenBank/DDBJ databases">
        <title>Usitatibacter rugosus gen. nov., sp. nov. and Usitatibacter palustris sp. nov., novel members of Usitatibacteraceae fam. nov. within the order Nitrosomonadales isolated from soil.</title>
        <authorList>
            <person name="Huber K.J."/>
            <person name="Neumann-Schaal M."/>
            <person name="Geppert A."/>
            <person name="Luckner M."/>
            <person name="Wanner G."/>
            <person name="Overmann J."/>
        </authorList>
    </citation>
    <scope>NUCLEOTIDE SEQUENCE [LARGE SCALE GENOMIC DNA]</scope>
    <source>
        <strain evidence="13 14">Swamp67</strain>
    </source>
</reference>
<dbReference type="PANTHER" id="PTHR31632:SF2">
    <property type="entry name" value="PLASMA MEMBRANE IRON PERMEASE"/>
    <property type="match status" value="1"/>
</dbReference>
<dbReference type="Gene3D" id="1.10.760.10">
    <property type="entry name" value="Cytochrome c-like domain"/>
    <property type="match status" value="1"/>
</dbReference>
<gene>
    <name evidence="13" type="ORF">DSM104440_01973</name>
</gene>
<evidence type="ECO:0000256" key="6">
    <source>
        <dbReference type="ARBA" id="ARBA00022989"/>
    </source>
</evidence>
<evidence type="ECO:0000256" key="8">
    <source>
        <dbReference type="ARBA" id="ARBA00023136"/>
    </source>
</evidence>
<dbReference type="PROSITE" id="PS51007">
    <property type="entry name" value="CYTC"/>
    <property type="match status" value="1"/>
</dbReference>
<keyword evidence="11" id="KW-0732">Signal</keyword>
<feature type="domain" description="Cytochrome c" evidence="12">
    <location>
        <begin position="124"/>
        <end position="266"/>
    </location>
</feature>
<keyword evidence="6 10" id="KW-1133">Transmembrane helix</keyword>
<sequence>MRGFAALAFALGLLAALPLRAQDASQVVHLLDYIAVDYSEAVADGKIKDEGEYKEMLEFAGNVSLGLAKLGDHADKSKLVVQAGALAKLIDAKAAPVDVSAAAVALRQSVVTAYRVVVGPKRAPDLAKGRALFAQHCATCHGADGRGDGPLAKGMDPAPSNFHERERQEKRSVHGLFNTISLGVGGTAMRSFNEIPEADRWALAYVAAGWGISDDEVARGKMLWEAKRFHDSLGTHAAVAGRSATEVGASLGKEAIDVLAYLRRNPAVLDAGKPGPIAFARDRLAESLALHGQGKIDAATQAALTAYLEGFELVEAAVATVDASLVRRVESLMIDYRNLLKSGAPHRDVEVLAAKVDDALEDAAKAISGTALSPTATAAASFVILLREGLEAVLVVVALLAFLRRGGQSQAVPYLHAGWIAALVAGGITWFVASKLIAVSGADRETTEGVTALIAAAMLLYVGFWLHDKSHAQAWQGFLMRGAGSLKSGAAWGLALMAFLAVYREVFETVLFYEALWTQASDPAAIGIGFVAAAITLAAITWAILRYSLRLPLGLFFGASGILLAILAVVLAGNGVAALQEAGLVPVTPVDFVTIGWLGIHPNGQSLGLQAVLLVVVFALFRRGRLPR</sequence>
<evidence type="ECO:0000256" key="11">
    <source>
        <dbReference type="SAM" id="SignalP"/>
    </source>
</evidence>
<dbReference type="AlphaFoldDB" id="A0A6M4H698"/>
<dbReference type="GO" id="GO:0046872">
    <property type="term" value="F:metal ion binding"/>
    <property type="evidence" value="ECO:0007669"/>
    <property type="project" value="UniProtKB-KW"/>
</dbReference>
<evidence type="ECO:0000259" key="12">
    <source>
        <dbReference type="PROSITE" id="PS51007"/>
    </source>
</evidence>
<dbReference type="GO" id="GO:0033573">
    <property type="term" value="C:high-affinity iron permease complex"/>
    <property type="evidence" value="ECO:0007669"/>
    <property type="project" value="InterPro"/>
</dbReference>
<feature type="transmembrane region" description="Helical" evidence="10">
    <location>
        <begin position="523"/>
        <end position="545"/>
    </location>
</feature>
<dbReference type="SUPFAM" id="SSF46626">
    <property type="entry name" value="Cytochrome c"/>
    <property type="match status" value="1"/>
</dbReference>
<evidence type="ECO:0000256" key="5">
    <source>
        <dbReference type="ARBA" id="ARBA00022723"/>
    </source>
</evidence>
<dbReference type="GO" id="GO:0020037">
    <property type="term" value="F:heme binding"/>
    <property type="evidence" value="ECO:0007669"/>
    <property type="project" value="InterPro"/>
</dbReference>
<dbReference type="Pfam" id="PF00034">
    <property type="entry name" value="Cytochrom_C"/>
    <property type="match status" value="1"/>
</dbReference>
<keyword evidence="3 9" id="KW-0349">Heme</keyword>
<protein>
    <recommendedName>
        <fullName evidence="12">Cytochrome c domain-containing protein</fullName>
    </recommendedName>
</protein>
<dbReference type="GO" id="GO:0015093">
    <property type="term" value="F:ferrous iron transmembrane transporter activity"/>
    <property type="evidence" value="ECO:0007669"/>
    <property type="project" value="TreeGrafter"/>
</dbReference>
<feature type="chain" id="PRO_5027002299" description="Cytochrome c domain-containing protein" evidence="11">
    <location>
        <begin position="22"/>
        <end position="628"/>
    </location>
</feature>
<evidence type="ECO:0000256" key="3">
    <source>
        <dbReference type="ARBA" id="ARBA00022617"/>
    </source>
</evidence>
<dbReference type="KEGG" id="upl:DSM104440_01973"/>
<feature type="transmembrane region" description="Helical" evidence="10">
    <location>
        <begin position="449"/>
        <end position="466"/>
    </location>
</feature>
<evidence type="ECO:0000256" key="2">
    <source>
        <dbReference type="ARBA" id="ARBA00008333"/>
    </source>
</evidence>
<organism evidence="13 14">
    <name type="scientific">Usitatibacter palustris</name>
    <dbReference type="NCBI Taxonomy" id="2732487"/>
    <lineage>
        <taxon>Bacteria</taxon>
        <taxon>Pseudomonadati</taxon>
        <taxon>Pseudomonadota</taxon>
        <taxon>Betaproteobacteria</taxon>
        <taxon>Nitrosomonadales</taxon>
        <taxon>Usitatibacteraceae</taxon>
        <taxon>Usitatibacter</taxon>
    </lineage>
</organism>
<keyword evidence="4 10" id="KW-0812">Transmembrane</keyword>
<name>A0A6M4H698_9PROT</name>
<dbReference type="InterPro" id="IPR004923">
    <property type="entry name" value="FTR1/Fip1/EfeU"/>
</dbReference>
<accession>A0A6M4H698</accession>
<feature type="transmembrane region" description="Helical" evidence="10">
    <location>
        <begin position="414"/>
        <end position="437"/>
    </location>
</feature>
<keyword evidence="14" id="KW-1185">Reference proteome</keyword>
<dbReference type="InterPro" id="IPR036909">
    <property type="entry name" value="Cyt_c-like_dom_sf"/>
</dbReference>
<dbReference type="RefSeq" id="WP_171162193.1">
    <property type="nucleotide sequence ID" value="NZ_CP053073.1"/>
</dbReference>
<feature type="transmembrane region" description="Helical" evidence="10">
    <location>
        <begin position="478"/>
        <end position="503"/>
    </location>
</feature>
<evidence type="ECO:0000256" key="10">
    <source>
        <dbReference type="SAM" id="Phobius"/>
    </source>
</evidence>